<keyword evidence="2" id="KW-1185">Reference proteome</keyword>
<dbReference type="SUPFAM" id="SSF51735">
    <property type="entry name" value="NAD(P)-binding Rossmann-fold domains"/>
    <property type="match status" value="1"/>
</dbReference>
<reference evidence="1 2" key="1">
    <citation type="submission" date="2016-01" db="EMBL/GenBank/DDBJ databases">
        <title>The new phylogeny of the genus Mycobacterium.</title>
        <authorList>
            <person name="Tarcisio F."/>
            <person name="Conor M."/>
            <person name="Antonella G."/>
            <person name="Elisabetta G."/>
            <person name="Giulia F.S."/>
            <person name="Sara T."/>
            <person name="Anna F."/>
            <person name="Clotilde B."/>
            <person name="Roberto B."/>
            <person name="Veronica D.S."/>
            <person name="Fabio R."/>
            <person name="Monica P."/>
            <person name="Olivier J."/>
            <person name="Enrico T."/>
            <person name="Nicola S."/>
        </authorList>
    </citation>
    <scope>NUCLEOTIDE SEQUENCE [LARGE SCALE GENOMIC DNA]</scope>
    <source>
        <strain evidence="1 2">DSM 44160</strain>
    </source>
</reference>
<dbReference type="CDD" id="cd24146">
    <property type="entry name" value="nat-AmDH_N_like"/>
    <property type="match status" value="1"/>
</dbReference>
<dbReference type="Gene3D" id="3.40.50.720">
    <property type="entry name" value="NAD(P)-binding Rossmann-like Domain"/>
    <property type="match status" value="1"/>
</dbReference>
<name>A0A1X1X6U6_MYCGO</name>
<protein>
    <submittedName>
        <fullName evidence="1">Uncharacterized protein</fullName>
    </submittedName>
</protein>
<organism evidence="1 2">
    <name type="scientific">Mycobacterium gordonae</name>
    <dbReference type="NCBI Taxonomy" id="1778"/>
    <lineage>
        <taxon>Bacteria</taxon>
        <taxon>Bacillati</taxon>
        <taxon>Actinomycetota</taxon>
        <taxon>Actinomycetes</taxon>
        <taxon>Mycobacteriales</taxon>
        <taxon>Mycobacteriaceae</taxon>
        <taxon>Mycobacterium</taxon>
    </lineage>
</organism>
<comment type="caution">
    <text evidence="1">The sequence shown here is derived from an EMBL/GenBank/DDBJ whole genome shotgun (WGS) entry which is preliminary data.</text>
</comment>
<dbReference type="EMBL" id="LQOY01000032">
    <property type="protein sequence ID" value="ORV94408.1"/>
    <property type="molecule type" value="Genomic_DNA"/>
</dbReference>
<dbReference type="Proteomes" id="UP000193928">
    <property type="component" value="Unassembled WGS sequence"/>
</dbReference>
<proteinExistence type="predicted"/>
<evidence type="ECO:0000313" key="2">
    <source>
        <dbReference type="Proteomes" id="UP000193928"/>
    </source>
</evidence>
<sequence length="359" mass="38424">MVWGPGELGGAVIRAAVGHADFEIVGAKVFSPHKHGKDIGELVDVGPIGVQATTSRDEILALDADCVILTPDARALTEGLDDDVIALLKSGKNVIATVAYHNVTMGDSFTTSRASAAQLHAACRKGRSSLLGTGIHPSFMVESLALTMARTLTETTHIRIVEAFDFSGAPGGMWGGLELLGFGGDPADLDSSSFIARFGALYYPKIAGNVGYALYGAETGDIRVDSEVRGLPAEQDCEVQSLQIKKGTTAALHLVHRGYLGDNLFYTNEEIWYLAAGRVFRGDNLPFDNFRGPLCYTLEVNGKPANLRTQMEWEVTELRNPITNASVEVMLKAVGPVCAAEPGVLLDDHSPHYRVDPRG</sequence>
<accession>A0A1X1X6U6</accession>
<gene>
    <name evidence="1" type="ORF">AWC08_16805</name>
</gene>
<evidence type="ECO:0000313" key="1">
    <source>
        <dbReference type="EMBL" id="ORV94408.1"/>
    </source>
</evidence>
<dbReference type="AlphaFoldDB" id="A0A1X1X6U6"/>
<dbReference type="InterPro" id="IPR036291">
    <property type="entry name" value="NAD(P)-bd_dom_sf"/>
</dbReference>